<protein>
    <recommendedName>
        <fullName evidence="2">acylglycerol lipase</fullName>
        <ecNumber evidence="2">3.1.1.23</ecNumber>
    </recommendedName>
</protein>
<feature type="non-terminal residue" evidence="3">
    <location>
        <position position="117"/>
    </location>
</feature>
<dbReference type="GO" id="GO:0046464">
    <property type="term" value="P:acylglycerol catabolic process"/>
    <property type="evidence" value="ECO:0007669"/>
    <property type="project" value="TreeGrafter"/>
</dbReference>
<dbReference type="SUPFAM" id="SSF53474">
    <property type="entry name" value="alpha/beta-Hydrolases"/>
    <property type="match status" value="1"/>
</dbReference>
<name>A0A6S7HQB1_PARCT</name>
<proteinExistence type="predicted"/>
<accession>A0A6S7HQB1</accession>
<comment type="caution">
    <text evidence="3">The sequence shown here is derived from an EMBL/GenBank/DDBJ whole genome shotgun (WGS) entry which is preliminary data.</text>
</comment>
<dbReference type="PANTHER" id="PTHR43798">
    <property type="entry name" value="MONOACYLGLYCEROL LIPASE"/>
    <property type="match status" value="1"/>
</dbReference>
<evidence type="ECO:0000256" key="2">
    <source>
        <dbReference type="ARBA" id="ARBA00013254"/>
    </source>
</evidence>
<dbReference type="InterPro" id="IPR050266">
    <property type="entry name" value="AB_hydrolase_sf"/>
</dbReference>
<dbReference type="GO" id="GO:0016020">
    <property type="term" value="C:membrane"/>
    <property type="evidence" value="ECO:0007669"/>
    <property type="project" value="TreeGrafter"/>
</dbReference>
<sequence>TWSEGDEQFHSDLMVPTLLIYGNHDNFVTLDEETYMHETIYGSSLEVIEDASHMVMLECPEKLNELILQFLRRDVSTQSEVLLANNSHPGCSSISEVKNTASTIHESQVSLNTPSVT</sequence>
<dbReference type="InterPro" id="IPR029058">
    <property type="entry name" value="AB_hydrolase_fold"/>
</dbReference>
<dbReference type="AlphaFoldDB" id="A0A6S7HQB1"/>
<evidence type="ECO:0000313" key="4">
    <source>
        <dbReference type="Proteomes" id="UP001152795"/>
    </source>
</evidence>
<dbReference type="OrthoDB" id="428974at2759"/>
<dbReference type="PANTHER" id="PTHR43798:SF5">
    <property type="entry name" value="MONOACYLGLYCEROL LIPASE ABHD6"/>
    <property type="match status" value="1"/>
</dbReference>
<dbReference type="GO" id="GO:0047372">
    <property type="term" value="F:monoacylglycerol lipase activity"/>
    <property type="evidence" value="ECO:0007669"/>
    <property type="project" value="UniProtKB-EC"/>
</dbReference>
<gene>
    <name evidence="3" type="ORF">PACLA_8A089698</name>
</gene>
<evidence type="ECO:0000313" key="3">
    <source>
        <dbReference type="EMBL" id="CAB3997720.1"/>
    </source>
</evidence>
<reference evidence="3" key="1">
    <citation type="submission" date="2020-04" db="EMBL/GenBank/DDBJ databases">
        <authorList>
            <person name="Alioto T."/>
            <person name="Alioto T."/>
            <person name="Gomez Garrido J."/>
        </authorList>
    </citation>
    <scope>NUCLEOTIDE SEQUENCE</scope>
    <source>
        <strain evidence="3">A484AB</strain>
    </source>
</reference>
<dbReference type="EMBL" id="CACRXK020003170">
    <property type="protein sequence ID" value="CAB3997720.1"/>
    <property type="molecule type" value="Genomic_DNA"/>
</dbReference>
<organism evidence="3 4">
    <name type="scientific">Paramuricea clavata</name>
    <name type="common">Red gorgonian</name>
    <name type="synonym">Violescent sea-whip</name>
    <dbReference type="NCBI Taxonomy" id="317549"/>
    <lineage>
        <taxon>Eukaryota</taxon>
        <taxon>Metazoa</taxon>
        <taxon>Cnidaria</taxon>
        <taxon>Anthozoa</taxon>
        <taxon>Octocorallia</taxon>
        <taxon>Malacalcyonacea</taxon>
        <taxon>Plexauridae</taxon>
        <taxon>Paramuricea</taxon>
    </lineage>
</organism>
<keyword evidence="4" id="KW-1185">Reference proteome</keyword>
<dbReference type="Proteomes" id="UP001152795">
    <property type="component" value="Unassembled WGS sequence"/>
</dbReference>
<comment type="catalytic activity">
    <reaction evidence="1">
        <text>Hydrolyzes glycerol monoesters of long-chain fatty acids.</text>
        <dbReference type="EC" id="3.1.1.23"/>
    </reaction>
</comment>
<dbReference type="Gene3D" id="3.40.50.1820">
    <property type="entry name" value="alpha/beta hydrolase"/>
    <property type="match status" value="1"/>
</dbReference>
<evidence type="ECO:0000256" key="1">
    <source>
        <dbReference type="ARBA" id="ARBA00001613"/>
    </source>
</evidence>
<dbReference type="EC" id="3.1.1.23" evidence="2"/>